<feature type="compositionally biased region" description="Polar residues" evidence="1">
    <location>
        <begin position="16"/>
        <end position="35"/>
    </location>
</feature>
<dbReference type="GeneID" id="30177546"/>
<feature type="region of interest" description="Disordered" evidence="1">
    <location>
        <begin position="1"/>
        <end position="51"/>
    </location>
</feature>
<evidence type="ECO:0000313" key="3">
    <source>
        <dbReference type="Proteomes" id="UP000094455"/>
    </source>
</evidence>
<sequence>MHNPNELLNRFGNKGGNTRSPSPTRKTISSSNQFRNRMRPHAAPFDKSAKTPKLMPLQDSFRSKEMKDVAFEVTVDIDDNAQNLHPLDEPFILRNGKPIYPSDASPTRLNKAARTLSNDIKMEDVISLTKSVWNLAHSLLLAFWNIDLYFNVTISENSTMKVHIPTLVFSLVVLRLFFSISTSGPHETYSAPVKHSSSSSSSFVISTLVLLSAAAYWYNYCHRSSDNSTFVTSPSSSISEAATLTDIIDKAAAIPDIESTSYSDSDTLVSSTKSQPNTIWCDERPIAEHFDDKTIRLETILNRNKVPIEKDFHPLHRQEHKQRHPRSKLKLNLPLDNIKRKTDDPDHGFQEMTKIRRQEMLKAFNA</sequence>
<keyword evidence="3" id="KW-1185">Reference proteome</keyword>
<dbReference type="EMBL" id="KV454002">
    <property type="protein sequence ID" value="ODQ47580.1"/>
    <property type="molecule type" value="Genomic_DNA"/>
</dbReference>
<evidence type="ECO:0000313" key="2">
    <source>
        <dbReference type="EMBL" id="ODQ47580.1"/>
    </source>
</evidence>
<evidence type="ECO:0000256" key="1">
    <source>
        <dbReference type="SAM" id="MobiDB-lite"/>
    </source>
</evidence>
<proteinExistence type="predicted"/>
<dbReference type="AlphaFoldDB" id="A0A1E3NN95"/>
<dbReference type="Proteomes" id="UP000094455">
    <property type="component" value="Unassembled WGS sequence"/>
</dbReference>
<reference evidence="2 3" key="1">
    <citation type="journal article" date="2016" name="Proc. Natl. Acad. Sci. U.S.A.">
        <title>Comparative genomics of biotechnologically important yeasts.</title>
        <authorList>
            <person name="Riley R."/>
            <person name="Haridas S."/>
            <person name="Wolfe K.H."/>
            <person name="Lopes M.R."/>
            <person name="Hittinger C.T."/>
            <person name="Goeker M."/>
            <person name="Salamov A.A."/>
            <person name="Wisecaver J.H."/>
            <person name="Long T.M."/>
            <person name="Calvey C.H."/>
            <person name="Aerts A.L."/>
            <person name="Barry K.W."/>
            <person name="Choi C."/>
            <person name="Clum A."/>
            <person name="Coughlan A.Y."/>
            <person name="Deshpande S."/>
            <person name="Douglass A.P."/>
            <person name="Hanson S.J."/>
            <person name="Klenk H.-P."/>
            <person name="LaButti K.M."/>
            <person name="Lapidus A."/>
            <person name="Lindquist E.A."/>
            <person name="Lipzen A.M."/>
            <person name="Meier-Kolthoff J.P."/>
            <person name="Ohm R.A."/>
            <person name="Otillar R.P."/>
            <person name="Pangilinan J.L."/>
            <person name="Peng Y."/>
            <person name="Rokas A."/>
            <person name="Rosa C.A."/>
            <person name="Scheuner C."/>
            <person name="Sibirny A.A."/>
            <person name="Slot J.C."/>
            <person name="Stielow J.B."/>
            <person name="Sun H."/>
            <person name="Kurtzman C.P."/>
            <person name="Blackwell M."/>
            <person name="Grigoriev I.V."/>
            <person name="Jeffries T.W."/>
        </authorList>
    </citation>
    <scope>NUCLEOTIDE SEQUENCE [LARGE SCALE GENOMIC DNA]</scope>
    <source>
        <strain evidence="2 3">NRRL Y-2026</strain>
    </source>
</reference>
<gene>
    <name evidence="2" type="ORF">PICMEDRAFT_15516</name>
</gene>
<protein>
    <submittedName>
        <fullName evidence="2">Uncharacterized protein</fullName>
    </submittedName>
</protein>
<dbReference type="OrthoDB" id="3998230at2759"/>
<name>A0A1E3NN95_9ASCO</name>
<dbReference type="RefSeq" id="XP_019018693.1">
    <property type="nucleotide sequence ID" value="XM_019160859.1"/>
</dbReference>
<organism evidence="2 3">
    <name type="scientific">Pichia membranifaciens NRRL Y-2026</name>
    <dbReference type="NCBI Taxonomy" id="763406"/>
    <lineage>
        <taxon>Eukaryota</taxon>
        <taxon>Fungi</taxon>
        <taxon>Dikarya</taxon>
        <taxon>Ascomycota</taxon>
        <taxon>Saccharomycotina</taxon>
        <taxon>Pichiomycetes</taxon>
        <taxon>Pichiales</taxon>
        <taxon>Pichiaceae</taxon>
        <taxon>Pichia</taxon>
    </lineage>
</organism>
<accession>A0A1E3NN95</accession>